<dbReference type="AlphaFoldDB" id="A0AA52EFC6"/>
<gene>
    <name evidence="7" type="ORF">QGN29_07980</name>
</gene>
<dbReference type="PANTHER" id="PTHR33507">
    <property type="entry name" value="INNER MEMBRANE PROTEIN YBBJ"/>
    <property type="match status" value="1"/>
</dbReference>
<evidence type="ECO:0000256" key="5">
    <source>
        <dbReference type="SAM" id="Phobius"/>
    </source>
</evidence>
<feature type="transmembrane region" description="Helical" evidence="5">
    <location>
        <begin position="6"/>
        <end position="25"/>
    </location>
</feature>
<keyword evidence="2 5" id="KW-0812">Transmembrane</keyword>
<name>A0AA52EFC6_9PROT</name>
<proteinExistence type="predicted"/>
<dbReference type="InterPro" id="IPR052165">
    <property type="entry name" value="Membrane_assoc_protease"/>
</dbReference>
<feature type="transmembrane region" description="Helical" evidence="5">
    <location>
        <begin position="58"/>
        <end position="78"/>
    </location>
</feature>
<dbReference type="KEGG" id="tmk:QGN29_07980"/>
<dbReference type="RefSeq" id="WP_310797325.1">
    <property type="nucleotide sequence ID" value="NZ_CP123872.1"/>
</dbReference>
<dbReference type="Pfam" id="PF01957">
    <property type="entry name" value="NfeD"/>
    <property type="match status" value="1"/>
</dbReference>
<comment type="subcellular location">
    <subcellularLocation>
        <location evidence="1">Membrane</location>
        <topology evidence="1">Multi-pass membrane protein</topology>
    </subcellularLocation>
</comment>
<keyword evidence="3 5" id="KW-1133">Transmembrane helix</keyword>
<evidence type="ECO:0000256" key="4">
    <source>
        <dbReference type="ARBA" id="ARBA00023136"/>
    </source>
</evidence>
<dbReference type="PANTHER" id="PTHR33507:SF3">
    <property type="entry name" value="INNER MEMBRANE PROTEIN YBBJ"/>
    <property type="match status" value="1"/>
</dbReference>
<evidence type="ECO:0000313" key="8">
    <source>
        <dbReference type="Proteomes" id="UP001268683"/>
    </source>
</evidence>
<accession>A0AA52EFC6</accession>
<protein>
    <submittedName>
        <fullName evidence="7">NfeD family protein</fullName>
    </submittedName>
</protein>
<evidence type="ECO:0000313" key="7">
    <source>
        <dbReference type="EMBL" id="WND01497.1"/>
    </source>
</evidence>
<dbReference type="Proteomes" id="UP001268683">
    <property type="component" value="Chromosome"/>
</dbReference>
<reference evidence="7" key="1">
    <citation type="submission" date="2023-04" db="EMBL/GenBank/DDBJ databases">
        <title>Complete genome sequence of Temperatibacter marinus.</title>
        <authorList>
            <person name="Rong J.-C."/>
            <person name="Yi M.-L."/>
            <person name="Zhao Q."/>
        </authorList>
    </citation>
    <scope>NUCLEOTIDE SEQUENCE</scope>
    <source>
        <strain evidence="7">NBRC 110045</strain>
    </source>
</reference>
<evidence type="ECO:0000256" key="2">
    <source>
        <dbReference type="ARBA" id="ARBA00022692"/>
    </source>
</evidence>
<evidence type="ECO:0000256" key="3">
    <source>
        <dbReference type="ARBA" id="ARBA00022989"/>
    </source>
</evidence>
<evidence type="ECO:0000256" key="1">
    <source>
        <dbReference type="ARBA" id="ARBA00004141"/>
    </source>
</evidence>
<keyword evidence="8" id="KW-1185">Reference proteome</keyword>
<sequence length="149" mass="16255">MEQLVLELSFTHWMWLVALFLFLFLEMLAPGIAFLWLGIAAGAMAGLVFVLSDLSWEMQTFIFTLLAVASVMVGRRVIKEQGDIPSENETLNQRGNSMIGRTVTVVVPIENGKGKVKVGDSLWLATGPDKKKGDSVTVADVNGTELAVE</sequence>
<organism evidence="7 8">
    <name type="scientific">Temperatibacter marinus</name>
    <dbReference type="NCBI Taxonomy" id="1456591"/>
    <lineage>
        <taxon>Bacteria</taxon>
        <taxon>Pseudomonadati</taxon>
        <taxon>Pseudomonadota</taxon>
        <taxon>Alphaproteobacteria</taxon>
        <taxon>Kordiimonadales</taxon>
        <taxon>Temperatibacteraceae</taxon>
        <taxon>Temperatibacter</taxon>
    </lineage>
</organism>
<dbReference type="Gene3D" id="2.40.50.140">
    <property type="entry name" value="Nucleic acid-binding proteins"/>
    <property type="match status" value="1"/>
</dbReference>
<dbReference type="InterPro" id="IPR002810">
    <property type="entry name" value="NfeD-like_C"/>
</dbReference>
<keyword evidence="4 5" id="KW-0472">Membrane</keyword>
<dbReference type="GO" id="GO:0005886">
    <property type="term" value="C:plasma membrane"/>
    <property type="evidence" value="ECO:0007669"/>
    <property type="project" value="TreeGrafter"/>
</dbReference>
<dbReference type="EMBL" id="CP123872">
    <property type="protein sequence ID" value="WND01497.1"/>
    <property type="molecule type" value="Genomic_DNA"/>
</dbReference>
<feature type="domain" description="NfeD-like C-terminal" evidence="6">
    <location>
        <begin position="96"/>
        <end position="149"/>
    </location>
</feature>
<dbReference type="InterPro" id="IPR012340">
    <property type="entry name" value="NA-bd_OB-fold"/>
</dbReference>
<evidence type="ECO:0000259" key="6">
    <source>
        <dbReference type="Pfam" id="PF01957"/>
    </source>
</evidence>